<evidence type="ECO:0000256" key="6">
    <source>
        <dbReference type="SAM" id="Coils"/>
    </source>
</evidence>
<feature type="region of interest" description="Disordered" evidence="7">
    <location>
        <begin position="664"/>
        <end position="747"/>
    </location>
</feature>
<feature type="region of interest" description="Disordered" evidence="7">
    <location>
        <begin position="466"/>
        <end position="491"/>
    </location>
</feature>
<feature type="compositionally biased region" description="Low complexity" evidence="7">
    <location>
        <begin position="664"/>
        <end position="686"/>
    </location>
</feature>
<dbReference type="GO" id="GO:0006281">
    <property type="term" value="P:DNA repair"/>
    <property type="evidence" value="ECO:0007669"/>
    <property type="project" value="InterPro"/>
</dbReference>
<keyword evidence="3" id="KW-0805">Transcription regulation</keyword>
<evidence type="ECO:0000313" key="10">
    <source>
        <dbReference type="Proteomes" id="UP001230268"/>
    </source>
</evidence>
<keyword evidence="5" id="KW-0539">Nucleus</keyword>
<dbReference type="InterPro" id="IPR032563">
    <property type="entry name" value="DAMP1_SANT-like"/>
</dbReference>
<evidence type="ECO:0000313" key="9">
    <source>
        <dbReference type="EMBL" id="KAK1443135.1"/>
    </source>
</evidence>
<keyword evidence="9" id="KW-0489">Methyltransferase</keyword>
<proteinExistence type="predicted"/>
<dbReference type="EMBL" id="JAVEPI010000002">
    <property type="protein sequence ID" value="KAK1443135.1"/>
    <property type="molecule type" value="Genomic_DNA"/>
</dbReference>
<dbReference type="InterPro" id="IPR027109">
    <property type="entry name" value="Swc4/Dmap1"/>
</dbReference>
<feature type="coiled-coil region" evidence="6">
    <location>
        <begin position="252"/>
        <end position="289"/>
    </location>
</feature>
<dbReference type="PANTHER" id="PTHR12855:SF10">
    <property type="entry name" value="DNA METHYLTRANSFERASE 1-ASSOCIATED PROTEIN 1"/>
    <property type="match status" value="1"/>
</dbReference>
<evidence type="ECO:0000259" key="8">
    <source>
        <dbReference type="Pfam" id="PF16282"/>
    </source>
</evidence>
<dbReference type="GO" id="GO:0032259">
    <property type="term" value="P:methylation"/>
    <property type="evidence" value="ECO:0007669"/>
    <property type="project" value="UniProtKB-KW"/>
</dbReference>
<comment type="caution">
    <text evidence="9">The sequence shown here is derived from an EMBL/GenBank/DDBJ whole genome shotgun (WGS) entry which is preliminary data.</text>
</comment>
<organism evidence="9 10">
    <name type="scientific">Babesia gibsoni</name>
    <dbReference type="NCBI Taxonomy" id="33632"/>
    <lineage>
        <taxon>Eukaryota</taxon>
        <taxon>Sar</taxon>
        <taxon>Alveolata</taxon>
        <taxon>Apicomplexa</taxon>
        <taxon>Aconoidasida</taxon>
        <taxon>Piroplasmida</taxon>
        <taxon>Babesiidae</taxon>
        <taxon>Babesia</taxon>
    </lineage>
</organism>
<dbReference type="GO" id="GO:0000812">
    <property type="term" value="C:Swr1 complex"/>
    <property type="evidence" value="ECO:0007669"/>
    <property type="project" value="TreeGrafter"/>
</dbReference>
<keyword evidence="6" id="KW-0175">Coiled coil</keyword>
<evidence type="ECO:0000256" key="4">
    <source>
        <dbReference type="ARBA" id="ARBA00023163"/>
    </source>
</evidence>
<keyword evidence="9" id="KW-0808">Transferase</keyword>
<evidence type="ECO:0000256" key="3">
    <source>
        <dbReference type="ARBA" id="ARBA00023015"/>
    </source>
</evidence>
<feature type="region of interest" description="Disordered" evidence="7">
    <location>
        <begin position="433"/>
        <end position="453"/>
    </location>
</feature>
<dbReference type="Pfam" id="PF16282">
    <property type="entry name" value="SANT_DAMP1_like"/>
    <property type="match status" value="1"/>
</dbReference>
<protein>
    <submittedName>
        <fullName evidence="9">DNA methyltransferase 1-associated protein 1 domain containing protein</fullName>
    </submittedName>
</protein>
<dbReference type="GO" id="GO:0035267">
    <property type="term" value="C:NuA4 histone acetyltransferase complex"/>
    <property type="evidence" value="ECO:0007669"/>
    <property type="project" value="InterPro"/>
</dbReference>
<keyword evidence="4" id="KW-0804">Transcription</keyword>
<feature type="domain" description="DAMP1 SANT/Myb-like" evidence="8">
    <location>
        <begin position="114"/>
        <end position="192"/>
    </location>
</feature>
<feature type="compositionally biased region" description="Low complexity" evidence="7">
    <location>
        <begin position="700"/>
        <end position="740"/>
    </location>
</feature>
<evidence type="ECO:0000256" key="7">
    <source>
        <dbReference type="SAM" id="MobiDB-lite"/>
    </source>
</evidence>
<evidence type="ECO:0000256" key="2">
    <source>
        <dbReference type="ARBA" id="ARBA00022853"/>
    </source>
</evidence>
<dbReference type="Proteomes" id="UP001230268">
    <property type="component" value="Unassembled WGS sequence"/>
</dbReference>
<gene>
    <name evidence="9" type="ORF">BgAZ_200110</name>
</gene>
<dbReference type="GO" id="GO:0008168">
    <property type="term" value="F:methyltransferase activity"/>
    <property type="evidence" value="ECO:0007669"/>
    <property type="project" value="UniProtKB-KW"/>
</dbReference>
<dbReference type="PANTHER" id="PTHR12855">
    <property type="entry name" value="DNA METHYLTRANSFERASE 1-ASSOCIATED PROTEIN 1 FAMILY MEMBER"/>
    <property type="match status" value="1"/>
</dbReference>
<accession>A0AAD8LI50</accession>
<dbReference type="GO" id="GO:0003714">
    <property type="term" value="F:transcription corepressor activity"/>
    <property type="evidence" value="ECO:0007669"/>
    <property type="project" value="TreeGrafter"/>
</dbReference>
<feature type="compositionally biased region" description="Low complexity" evidence="7">
    <location>
        <begin position="566"/>
        <end position="575"/>
    </location>
</feature>
<name>A0AAD8LI50_BABGI</name>
<feature type="region of interest" description="Disordered" evidence="7">
    <location>
        <begin position="550"/>
        <end position="575"/>
    </location>
</feature>
<evidence type="ECO:0000256" key="5">
    <source>
        <dbReference type="ARBA" id="ARBA00023242"/>
    </source>
</evidence>
<dbReference type="AlphaFoldDB" id="A0AAD8LI50"/>
<comment type="subcellular location">
    <subcellularLocation>
        <location evidence="1">Nucleus</location>
    </subcellularLocation>
</comment>
<dbReference type="Gene3D" id="1.10.10.60">
    <property type="entry name" value="Homeodomain-like"/>
    <property type="match status" value="1"/>
</dbReference>
<feature type="compositionally biased region" description="Polar residues" evidence="7">
    <location>
        <begin position="687"/>
        <end position="699"/>
    </location>
</feature>
<dbReference type="GO" id="GO:0000122">
    <property type="term" value="P:negative regulation of transcription by RNA polymerase II"/>
    <property type="evidence" value="ECO:0007669"/>
    <property type="project" value="TreeGrafter"/>
</dbReference>
<feature type="compositionally biased region" description="Low complexity" evidence="7">
    <location>
        <begin position="466"/>
        <end position="487"/>
    </location>
</feature>
<sequence>MGRKEAKPPAKELASIPTSNKLLIQNDSDASANSLHPASRTIKRVWRMCPFRNPARSDGLILKHWRQVDLRTDQVRTRVDNRVLLREKYAPTLDSDLTSTMPRVDEEMTVVDSYTFAKVAPAIKIYRYSDEFYRYQIGDLDPSWTKEETDLLFDLCEMFELRFIAIHDRFKWRKDISLERLKHRYYTVTKRIVEFSFEEKVKAEMAKHSNPNHPVVVALREESARHPLVKYVYNIEHDRERRIMLDRSFRVTEEQKEMEAELLNEIKEAESLFKREERKKGELRKLKRKFNVSDDIIPLATMEMLHAKDVWLASDMVANYKSHIHPKHNEAVDDMLSALNIPAPVVSSRASNELYCVVRGDAAIMINLVNKVDSLRKELEHWKVVTGSLPEQSTTPRSNDEKPVLVNEAGEIQTAYQTPRTIVTPKLFPATKPAVPQHMVPQPQMSPDSHPVLQPEQMKLFPDQLQQLPPQQPPQSQSQPSQQQPQQHQDVPTPNMIYQQQMVRQRIMMAQQGPSRQHVYPMKMSPTGASSPHGFQQQGHFGHMMPPQGPQHIGQQSPMGKQRPSMHQMPQQGMPHPHPMMQARVMPPRMMQYPPYSQHAFPPGYQQQFSPMPMRAHPQGVYFPNQMYPQGPQPPFTHMVQHPMSPGQGMHMMGQQNHQMQHIHAQGHIQGQMSPQGQMQNPMQGPLSGQMSPQGHVTPQGNMPGQMQQQGNVQGQPQTQQGSQSTVAQQSGMGNGQQMSPHLTRSA</sequence>
<reference evidence="9" key="1">
    <citation type="submission" date="2023-08" db="EMBL/GenBank/DDBJ databases">
        <title>Draft sequence of the Babesia gibsoni genome.</title>
        <authorList>
            <person name="Yamagishi J.Y."/>
            <person name="Xuan X.X."/>
        </authorList>
    </citation>
    <scope>NUCLEOTIDE SEQUENCE</scope>
    <source>
        <strain evidence="9">Azabu</strain>
    </source>
</reference>
<keyword evidence="2" id="KW-0156">Chromatin regulator</keyword>
<evidence type="ECO:0000256" key="1">
    <source>
        <dbReference type="ARBA" id="ARBA00004123"/>
    </source>
</evidence>
<keyword evidence="10" id="KW-1185">Reference proteome</keyword>
<dbReference type="GO" id="GO:0006338">
    <property type="term" value="P:chromatin remodeling"/>
    <property type="evidence" value="ECO:0007669"/>
    <property type="project" value="InterPro"/>
</dbReference>